<accession>A0A2U3KBM4</accession>
<dbReference type="Pfam" id="PF17853">
    <property type="entry name" value="GGDEF_2"/>
    <property type="match status" value="1"/>
</dbReference>
<evidence type="ECO:0000259" key="2">
    <source>
        <dbReference type="Pfam" id="PF13556"/>
    </source>
</evidence>
<gene>
    <name evidence="4" type="ORF">SBF1_1720015</name>
</gene>
<feature type="domain" description="PucR C-terminal helix-turn-helix" evidence="2">
    <location>
        <begin position="354"/>
        <end position="411"/>
    </location>
</feature>
<dbReference type="InterPro" id="IPR051448">
    <property type="entry name" value="CdaR-like_regulators"/>
</dbReference>
<dbReference type="InterPro" id="IPR041522">
    <property type="entry name" value="CdaR_GGDEF"/>
</dbReference>
<dbReference type="PANTHER" id="PTHR33744:SF1">
    <property type="entry name" value="DNA-BINDING TRANSCRIPTIONAL ACTIVATOR ADER"/>
    <property type="match status" value="1"/>
</dbReference>
<evidence type="ECO:0000313" key="5">
    <source>
        <dbReference type="Proteomes" id="UP000238916"/>
    </source>
</evidence>
<comment type="similarity">
    <text evidence="1">Belongs to the CdaR family.</text>
</comment>
<reference evidence="5" key="1">
    <citation type="submission" date="2018-02" db="EMBL/GenBank/DDBJ databases">
        <authorList>
            <person name="Hausmann B."/>
        </authorList>
    </citation>
    <scope>NUCLEOTIDE SEQUENCE [LARGE SCALE GENOMIC DNA]</scope>
    <source>
        <strain evidence="5">Peat soil MAG SbF1</strain>
    </source>
</reference>
<feature type="domain" description="CdaR GGDEF-like" evidence="3">
    <location>
        <begin position="189"/>
        <end position="300"/>
    </location>
</feature>
<dbReference type="InterPro" id="IPR025736">
    <property type="entry name" value="PucR_C-HTH_dom"/>
</dbReference>
<evidence type="ECO:0000256" key="1">
    <source>
        <dbReference type="ARBA" id="ARBA00006754"/>
    </source>
</evidence>
<evidence type="ECO:0000259" key="3">
    <source>
        <dbReference type="Pfam" id="PF17853"/>
    </source>
</evidence>
<dbReference type="AlphaFoldDB" id="A0A2U3KBM4"/>
<evidence type="ECO:0000313" key="4">
    <source>
        <dbReference type="EMBL" id="SPF37065.1"/>
    </source>
</evidence>
<dbReference type="Pfam" id="PF13556">
    <property type="entry name" value="HTH_30"/>
    <property type="match status" value="1"/>
</dbReference>
<protein>
    <submittedName>
        <fullName evidence="4">Transcriptional regulator, PucR family</fullName>
    </submittedName>
</protein>
<dbReference type="OrthoDB" id="143422at2"/>
<dbReference type="Proteomes" id="UP000238916">
    <property type="component" value="Unassembled WGS sequence"/>
</dbReference>
<sequence length="420" mass="48720">MEQSTKENSDNSQFIAQYSLKFLDALTAESGLEQLVKLGYTMLGNPVLLIDMSFKTIAFSNNSKINDDPVWNEYVTSGYSSLSSVSYYTKNKLIQLVNQSEVPFFWTDPYSKYPRIMSNILIGSKQIAILSVIAHEKPLQDEELELVALLSKAISIELQKDQFAQYSRGLMHENFMEELLTGKIKDGKIIDERIKVLNVNFKKNLYILTLDISSFDNTKISLTFLRNELEQKIPNSKAVVYDDRIVLIISYDDKQSYKSEIKRIKGFLKSYDLYAGMSRCFDRLEEVQEHYTQSLNALRLGMLLNKEEYFYPYEEYAIYHFAEACSGVEHLKKNCHPSLQKLIEYDSENNTDYARTLYTFIVNSKNITDSAKALNIHRNTMFYRLEKIESIMDIDINNSNSNTFLHLHLSFKILELLKIN</sequence>
<dbReference type="PANTHER" id="PTHR33744">
    <property type="entry name" value="CARBOHYDRATE DIACID REGULATOR"/>
    <property type="match status" value="1"/>
</dbReference>
<organism evidence="4 5">
    <name type="scientific">Candidatus Desulfosporosinus infrequens</name>
    <dbReference type="NCBI Taxonomy" id="2043169"/>
    <lineage>
        <taxon>Bacteria</taxon>
        <taxon>Bacillati</taxon>
        <taxon>Bacillota</taxon>
        <taxon>Clostridia</taxon>
        <taxon>Eubacteriales</taxon>
        <taxon>Desulfitobacteriaceae</taxon>
        <taxon>Desulfosporosinus</taxon>
    </lineage>
</organism>
<dbReference type="EMBL" id="OMOF01000082">
    <property type="protein sequence ID" value="SPF37065.1"/>
    <property type="molecule type" value="Genomic_DNA"/>
</dbReference>
<name>A0A2U3KBM4_9FIRM</name>
<proteinExistence type="inferred from homology"/>
<dbReference type="InterPro" id="IPR042070">
    <property type="entry name" value="PucR_C-HTH_sf"/>
</dbReference>
<dbReference type="Gene3D" id="1.10.10.2840">
    <property type="entry name" value="PucR C-terminal helix-turn-helix domain"/>
    <property type="match status" value="1"/>
</dbReference>